<dbReference type="VEuPathDB" id="VectorBase:AAEL014684"/>
<accession>Q16FQ2</accession>
<evidence type="ECO:0000256" key="15">
    <source>
        <dbReference type="SAM" id="MobiDB-lite"/>
    </source>
</evidence>
<evidence type="ECO:0000256" key="4">
    <source>
        <dbReference type="ARBA" id="ARBA00010617"/>
    </source>
</evidence>
<dbReference type="GO" id="GO:0005789">
    <property type="term" value="C:endoplasmic reticulum membrane"/>
    <property type="evidence" value="ECO:0007669"/>
    <property type="project" value="UniProtKB-SubCell"/>
</dbReference>
<sequence>MLLCLLILGSIATFYLFLHHHYSYWKRRGISQLKPSFAFGDFGPVIRGRANFVHHLQGIYERTKRDYSLLGLYVLFRPALLVNDFVVARDILSRDFQHFGDRGIYVDEKRDPFSGHLFALDGERWRHVRHKVAPAFTPLKLKDVFQTQLIGGVVLQDHLKHFAESGQSVDVADLFLRYSVDMIASVAFGVEIDSVNCPEEQFYRVAHSSVESNVKNLLRWTGGFLIPKVLKYTGTRLVDQHVQDFFMHVVQQTVEYREKTGFTRRDVLQSLLKIMNAESQNVSIDFTITDLTVTAFTFLLAGMETSSSTATFCLYEIVNNQEIQRRLQKEIDESLQEHDGLITYDSVVAMKYLDHCVNEAMRKFPALAYLHRICTEDYLVPSTRTIIKKGTLVLIPIYALQRDQEFFPHPDLFLPDRFNDPEAIRQAPFFPFGEGPRSCIGQRMGKMNVKIALVHLLSRYNFTLANPVDQGREAPIDPLHFTISPQGSFNMNVTHRKCSSPSSHSKSLTNHSVSLAH</sequence>
<evidence type="ECO:0000313" key="16">
    <source>
        <dbReference type="EMBL" id="EAT33063.1"/>
    </source>
</evidence>
<evidence type="ECO:0000256" key="1">
    <source>
        <dbReference type="ARBA" id="ARBA00001971"/>
    </source>
</evidence>
<feature type="compositionally biased region" description="Low complexity" evidence="15">
    <location>
        <begin position="499"/>
        <end position="517"/>
    </location>
</feature>
<dbReference type="PhylomeDB" id="Q16FQ2"/>
<dbReference type="GO" id="GO:0004497">
    <property type="term" value="F:monooxygenase activity"/>
    <property type="evidence" value="ECO:0007669"/>
    <property type="project" value="UniProtKB-KW"/>
</dbReference>
<dbReference type="OMA" id="MRKFPAL"/>
<comment type="similarity">
    <text evidence="4 14">Belongs to the cytochrome P450 family.</text>
</comment>
<comment type="cofactor">
    <cofactor evidence="1 13">
        <name>heme</name>
        <dbReference type="ChEBI" id="CHEBI:30413"/>
    </cofactor>
</comment>
<evidence type="ECO:0000256" key="10">
    <source>
        <dbReference type="ARBA" id="ARBA00023004"/>
    </source>
</evidence>
<proteinExistence type="inferred from homology"/>
<dbReference type="PROSITE" id="PS00086">
    <property type="entry name" value="CYTOCHROME_P450"/>
    <property type="match status" value="1"/>
</dbReference>
<keyword evidence="5 13" id="KW-0349">Heme</keyword>
<comment type="subcellular location">
    <subcellularLocation>
        <location evidence="3">Endoplasmic reticulum membrane</location>
        <topology evidence="3">Peripheral membrane protein</topology>
    </subcellularLocation>
    <subcellularLocation>
        <location evidence="2">Microsome membrane</location>
        <topology evidence="2">Peripheral membrane protein</topology>
    </subcellularLocation>
</comment>
<dbReference type="GO" id="GO:0005506">
    <property type="term" value="F:iron ion binding"/>
    <property type="evidence" value="ECO:0007669"/>
    <property type="project" value="InterPro"/>
</dbReference>
<keyword evidence="8" id="KW-0492">Microsome</keyword>
<dbReference type="FunFam" id="1.10.630.10:FF:000042">
    <property type="entry name" value="Cytochrome P450"/>
    <property type="match status" value="1"/>
</dbReference>
<dbReference type="InterPro" id="IPR017972">
    <property type="entry name" value="Cyt_P450_CS"/>
</dbReference>
<evidence type="ECO:0000256" key="5">
    <source>
        <dbReference type="ARBA" id="ARBA00022617"/>
    </source>
</evidence>
<keyword evidence="9 14" id="KW-0560">Oxidoreductase</keyword>
<dbReference type="AlphaFoldDB" id="Q16FQ2"/>
<evidence type="ECO:0000256" key="11">
    <source>
        <dbReference type="ARBA" id="ARBA00023033"/>
    </source>
</evidence>
<reference evidence="16" key="3">
    <citation type="submission" date="2012-09" db="EMBL/GenBank/DDBJ databases">
        <authorList>
            <consortium name="VectorBase"/>
        </authorList>
    </citation>
    <scope>NUCLEOTIDE SEQUENCE</scope>
    <source>
        <strain evidence="16">Liverpool</strain>
    </source>
</reference>
<gene>
    <name evidence="16" type="primary">CYP6CA1</name>
    <name evidence="16" type="ORF">AaeL_AAEL014680</name>
</gene>
<dbReference type="PANTHER" id="PTHR24292">
    <property type="entry name" value="CYTOCHROME P450"/>
    <property type="match status" value="1"/>
</dbReference>
<evidence type="ECO:0000256" key="13">
    <source>
        <dbReference type="PIRSR" id="PIRSR602401-1"/>
    </source>
</evidence>
<keyword evidence="11 14" id="KW-0503">Monooxygenase</keyword>
<reference evidence="16" key="1">
    <citation type="submission" date="2005-10" db="EMBL/GenBank/DDBJ databases">
        <authorList>
            <person name="Loftus B.J."/>
            <person name="Nene V.M."/>
            <person name="Hannick L.I."/>
            <person name="Bidwell S."/>
            <person name="Haas B."/>
            <person name="Amedeo P."/>
            <person name="Orvis J."/>
            <person name="Wortman J.R."/>
            <person name="White O.R."/>
            <person name="Salzberg S."/>
            <person name="Shumway M."/>
            <person name="Koo H."/>
            <person name="Zhao Y."/>
            <person name="Holmes M."/>
            <person name="Miller J."/>
            <person name="Schatz M."/>
            <person name="Pop M."/>
            <person name="Pai G."/>
            <person name="Utterback T."/>
            <person name="Rogers Y.-H."/>
            <person name="Kravitz S."/>
            <person name="Fraser C.M."/>
        </authorList>
    </citation>
    <scope>NUCLEOTIDE SEQUENCE</scope>
    <source>
        <strain evidence="16">Liverpool</strain>
    </source>
</reference>
<evidence type="ECO:0000256" key="6">
    <source>
        <dbReference type="ARBA" id="ARBA00022723"/>
    </source>
</evidence>
<evidence type="ECO:0000256" key="3">
    <source>
        <dbReference type="ARBA" id="ARBA00004406"/>
    </source>
</evidence>
<keyword evidence="7" id="KW-0256">Endoplasmic reticulum</keyword>
<name>Q16FQ2_AEDAE</name>
<organism evidence="16 17">
    <name type="scientific">Aedes aegypti</name>
    <name type="common">Yellowfever mosquito</name>
    <name type="synonym">Culex aegypti</name>
    <dbReference type="NCBI Taxonomy" id="7159"/>
    <lineage>
        <taxon>Eukaryota</taxon>
        <taxon>Metazoa</taxon>
        <taxon>Ecdysozoa</taxon>
        <taxon>Arthropoda</taxon>
        <taxon>Hexapoda</taxon>
        <taxon>Insecta</taxon>
        <taxon>Pterygota</taxon>
        <taxon>Neoptera</taxon>
        <taxon>Endopterygota</taxon>
        <taxon>Diptera</taxon>
        <taxon>Nematocera</taxon>
        <taxon>Culicoidea</taxon>
        <taxon>Culicidae</taxon>
        <taxon>Culicinae</taxon>
        <taxon>Aedini</taxon>
        <taxon>Aedes</taxon>
        <taxon>Stegomyia</taxon>
    </lineage>
</organism>
<evidence type="ECO:0000313" key="17">
    <source>
        <dbReference type="Proteomes" id="UP000682892"/>
    </source>
</evidence>
<evidence type="ECO:0000256" key="9">
    <source>
        <dbReference type="ARBA" id="ARBA00023002"/>
    </source>
</evidence>
<keyword evidence="6 13" id="KW-0479">Metal-binding</keyword>
<dbReference type="Proteomes" id="UP000682892">
    <property type="component" value="Unassembled WGS sequence"/>
</dbReference>
<evidence type="ECO:0000256" key="7">
    <source>
        <dbReference type="ARBA" id="ARBA00022824"/>
    </source>
</evidence>
<feature type="binding site" description="axial binding residue" evidence="13">
    <location>
        <position position="439"/>
    </location>
    <ligand>
        <name>heme</name>
        <dbReference type="ChEBI" id="CHEBI:30413"/>
    </ligand>
    <ligandPart>
        <name>Fe</name>
        <dbReference type="ChEBI" id="CHEBI:18248"/>
    </ligandPart>
</feature>
<dbReference type="GO" id="GO:0020037">
    <property type="term" value="F:heme binding"/>
    <property type="evidence" value="ECO:0007669"/>
    <property type="project" value="InterPro"/>
</dbReference>
<dbReference type="PANTHER" id="PTHR24292:SF93">
    <property type="entry name" value="CYTOCHROME P450 310A1-RELATED"/>
    <property type="match status" value="1"/>
</dbReference>
<evidence type="ECO:0000256" key="8">
    <source>
        <dbReference type="ARBA" id="ARBA00022848"/>
    </source>
</evidence>
<dbReference type="InterPro" id="IPR036396">
    <property type="entry name" value="Cyt_P450_sf"/>
</dbReference>
<dbReference type="EMBL" id="CH478401">
    <property type="protein sequence ID" value="EAT33063.1"/>
    <property type="molecule type" value="Genomic_DNA"/>
</dbReference>
<dbReference type="GO" id="GO:0016705">
    <property type="term" value="F:oxidoreductase activity, acting on paired donors, with incorporation or reduction of molecular oxygen"/>
    <property type="evidence" value="ECO:0007669"/>
    <property type="project" value="InterPro"/>
</dbReference>
<evidence type="ECO:0000256" key="14">
    <source>
        <dbReference type="RuleBase" id="RU000461"/>
    </source>
</evidence>
<dbReference type="CDD" id="cd11056">
    <property type="entry name" value="CYP6-like"/>
    <property type="match status" value="1"/>
</dbReference>
<dbReference type="InterPro" id="IPR001128">
    <property type="entry name" value="Cyt_P450"/>
</dbReference>
<dbReference type="PRINTS" id="PR00385">
    <property type="entry name" value="P450"/>
</dbReference>
<keyword evidence="10 13" id="KW-0408">Iron</keyword>
<dbReference type="InterPro" id="IPR002401">
    <property type="entry name" value="Cyt_P450_E_grp-I"/>
</dbReference>
<dbReference type="Gene3D" id="1.10.630.10">
    <property type="entry name" value="Cytochrome P450"/>
    <property type="match status" value="1"/>
</dbReference>
<evidence type="ECO:0000256" key="12">
    <source>
        <dbReference type="ARBA" id="ARBA00023136"/>
    </source>
</evidence>
<protein>
    <submittedName>
        <fullName evidence="16">AAEL014680-PA</fullName>
    </submittedName>
</protein>
<reference evidence="16" key="2">
    <citation type="journal article" date="2007" name="Science">
        <title>Genome sequence of Aedes aegypti, a major arbovirus vector.</title>
        <authorList>
            <person name="Nene V."/>
            <person name="Wortman J.R."/>
            <person name="Lawson D."/>
            <person name="Haas B."/>
            <person name="Kodira C."/>
            <person name="Tu Z.J."/>
            <person name="Loftus B."/>
            <person name="Xi Z."/>
            <person name="Megy K."/>
            <person name="Grabherr M."/>
            <person name="Ren Q."/>
            <person name="Zdobnov E.M."/>
            <person name="Lobo N.F."/>
            <person name="Campbell K.S."/>
            <person name="Brown S.E."/>
            <person name="Bonaldo M.F."/>
            <person name="Zhu J."/>
            <person name="Sinkins S.P."/>
            <person name="Hogenkamp D.G."/>
            <person name="Amedeo P."/>
            <person name="Arensburger P."/>
            <person name="Atkinson P.W."/>
            <person name="Bidwell S."/>
            <person name="Biedler J."/>
            <person name="Birney E."/>
            <person name="Bruggner R.V."/>
            <person name="Costas J."/>
            <person name="Coy M.R."/>
            <person name="Crabtree J."/>
            <person name="Crawford M."/>
            <person name="Debruyn B."/>
            <person name="Decaprio D."/>
            <person name="Eiglmeier K."/>
            <person name="Eisenstadt E."/>
            <person name="El-Dorry H."/>
            <person name="Gelbart W.M."/>
            <person name="Gomes S.L."/>
            <person name="Hammond M."/>
            <person name="Hannick L.I."/>
            <person name="Hogan J.R."/>
            <person name="Holmes M.H."/>
            <person name="Jaffe D."/>
            <person name="Johnston J.S."/>
            <person name="Kennedy R.C."/>
            <person name="Koo H."/>
            <person name="Kravitz S."/>
            <person name="Kriventseva E.V."/>
            <person name="Kulp D."/>
            <person name="Labutti K."/>
            <person name="Lee E."/>
            <person name="Li S."/>
            <person name="Lovin D.D."/>
            <person name="Mao C."/>
            <person name="Mauceli E."/>
            <person name="Menck C.F."/>
            <person name="Miller J.R."/>
            <person name="Montgomery P."/>
            <person name="Mori A."/>
            <person name="Nascimento A.L."/>
            <person name="Naveira H.F."/>
            <person name="Nusbaum C."/>
            <person name="O'leary S."/>
            <person name="Orvis J."/>
            <person name="Pertea M."/>
            <person name="Quesneville H."/>
            <person name="Reidenbach K.R."/>
            <person name="Rogers Y.H."/>
            <person name="Roth C.W."/>
            <person name="Schneider J.R."/>
            <person name="Schatz M."/>
            <person name="Shumway M."/>
            <person name="Stanke M."/>
            <person name="Stinson E.O."/>
            <person name="Tubio J.M."/>
            <person name="Vanzee J.P."/>
            <person name="Verjovski-Almeida S."/>
            <person name="Werner D."/>
            <person name="White O."/>
            <person name="Wyder S."/>
            <person name="Zeng Q."/>
            <person name="Zhao Q."/>
            <person name="Zhao Y."/>
            <person name="Hill C.A."/>
            <person name="Raikhel A.S."/>
            <person name="Soares M.B."/>
            <person name="Knudson D.L."/>
            <person name="Lee N.H."/>
            <person name="Galagan J."/>
            <person name="Salzberg S.L."/>
            <person name="Paulsen I.T."/>
            <person name="Dimopoulos G."/>
            <person name="Collins F.H."/>
            <person name="Birren B."/>
            <person name="Fraser-Liggett C.M."/>
            <person name="Severson D.W."/>
        </authorList>
    </citation>
    <scope>NUCLEOTIDE SEQUENCE [LARGE SCALE GENOMIC DNA]</scope>
    <source>
        <strain evidence="16">Liverpool</strain>
    </source>
</reference>
<dbReference type="Pfam" id="PF00067">
    <property type="entry name" value="p450"/>
    <property type="match status" value="1"/>
</dbReference>
<evidence type="ECO:0000256" key="2">
    <source>
        <dbReference type="ARBA" id="ARBA00004174"/>
    </source>
</evidence>
<keyword evidence="12" id="KW-0472">Membrane</keyword>
<dbReference type="InterPro" id="IPR050476">
    <property type="entry name" value="Insect_CytP450_Detox"/>
</dbReference>
<dbReference type="PRINTS" id="PR00463">
    <property type="entry name" value="EP450I"/>
</dbReference>
<dbReference type="SUPFAM" id="SSF48264">
    <property type="entry name" value="Cytochrome P450"/>
    <property type="match status" value="1"/>
</dbReference>
<feature type="region of interest" description="Disordered" evidence="15">
    <location>
        <begin position="493"/>
        <end position="517"/>
    </location>
</feature>